<dbReference type="RefSeq" id="XP_025523284.1">
    <property type="nucleotide sequence ID" value="XM_025666921.1"/>
</dbReference>
<dbReference type="Proteomes" id="UP000249497">
    <property type="component" value="Unassembled WGS sequence"/>
</dbReference>
<organism evidence="2 3">
    <name type="scientific">Aspergillus japonicus CBS 114.51</name>
    <dbReference type="NCBI Taxonomy" id="1448312"/>
    <lineage>
        <taxon>Eukaryota</taxon>
        <taxon>Fungi</taxon>
        <taxon>Dikarya</taxon>
        <taxon>Ascomycota</taxon>
        <taxon>Pezizomycotina</taxon>
        <taxon>Eurotiomycetes</taxon>
        <taxon>Eurotiomycetidae</taxon>
        <taxon>Eurotiales</taxon>
        <taxon>Aspergillaceae</taxon>
        <taxon>Aspergillus</taxon>
        <taxon>Aspergillus subgen. Circumdati</taxon>
    </lineage>
</organism>
<gene>
    <name evidence="2" type="ORF">BO86DRAFT_221892</name>
</gene>
<sequence length="141" mass="15786">MVSGLALDGQDDARGDGLQDHFRVEIHCFMSTLRFLLCTFAYAIPCSRLFPIPHPFRGLVLLLLFIFGTLFASSTHFSDIAYPRPSFLDVFPFYSSMLFSCCVSCQSEVLPKSERKYYRGSNCGVASCDARTGEENTTIIN</sequence>
<feature type="transmembrane region" description="Helical" evidence="1">
    <location>
        <begin position="56"/>
        <end position="73"/>
    </location>
</feature>
<protein>
    <submittedName>
        <fullName evidence="2">Uncharacterized protein</fullName>
    </submittedName>
</protein>
<proteinExistence type="predicted"/>
<feature type="transmembrane region" description="Helical" evidence="1">
    <location>
        <begin position="24"/>
        <end position="44"/>
    </location>
</feature>
<keyword evidence="1" id="KW-0472">Membrane</keyword>
<name>A0A8T8WP25_ASPJA</name>
<keyword evidence="3" id="KW-1185">Reference proteome</keyword>
<dbReference type="GeneID" id="37170613"/>
<dbReference type="AlphaFoldDB" id="A0A8T8WP25"/>
<dbReference type="OrthoDB" id="4509258at2759"/>
<dbReference type="EMBL" id="KZ824843">
    <property type="protein sequence ID" value="RAH77390.1"/>
    <property type="molecule type" value="Genomic_DNA"/>
</dbReference>
<evidence type="ECO:0000256" key="1">
    <source>
        <dbReference type="SAM" id="Phobius"/>
    </source>
</evidence>
<accession>A0A8T8WP25</accession>
<reference evidence="2 3" key="1">
    <citation type="submission" date="2018-02" db="EMBL/GenBank/DDBJ databases">
        <title>The genomes of Aspergillus section Nigri reveals drivers in fungal speciation.</title>
        <authorList>
            <consortium name="DOE Joint Genome Institute"/>
            <person name="Vesth T.C."/>
            <person name="Nybo J."/>
            <person name="Theobald S."/>
            <person name="Brandl J."/>
            <person name="Frisvad J.C."/>
            <person name="Nielsen K.F."/>
            <person name="Lyhne E.K."/>
            <person name="Kogle M.E."/>
            <person name="Kuo A."/>
            <person name="Riley R."/>
            <person name="Clum A."/>
            <person name="Nolan M."/>
            <person name="Lipzen A."/>
            <person name="Salamov A."/>
            <person name="Henrissat B."/>
            <person name="Wiebenga A."/>
            <person name="De vries R.P."/>
            <person name="Grigoriev I.V."/>
            <person name="Mortensen U.H."/>
            <person name="Andersen M.R."/>
            <person name="Baker S.E."/>
        </authorList>
    </citation>
    <scope>NUCLEOTIDE SEQUENCE [LARGE SCALE GENOMIC DNA]</scope>
    <source>
        <strain evidence="2 3">CBS 114.51</strain>
    </source>
</reference>
<keyword evidence="1" id="KW-0812">Transmembrane</keyword>
<keyword evidence="1" id="KW-1133">Transmembrane helix</keyword>
<evidence type="ECO:0000313" key="3">
    <source>
        <dbReference type="Proteomes" id="UP000249497"/>
    </source>
</evidence>
<evidence type="ECO:0000313" key="2">
    <source>
        <dbReference type="EMBL" id="RAH77390.1"/>
    </source>
</evidence>